<accession>A0A844YFE6</accession>
<proteinExistence type="predicted"/>
<feature type="region of interest" description="Disordered" evidence="1">
    <location>
        <begin position="55"/>
        <end position="115"/>
    </location>
</feature>
<organism evidence="2 3">
    <name type="scientific">Qipengyuania oceanensis</name>
    <dbReference type="NCBI Taxonomy" id="1463597"/>
    <lineage>
        <taxon>Bacteria</taxon>
        <taxon>Pseudomonadati</taxon>
        <taxon>Pseudomonadota</taxon>
        <taxon>Alphaproteobacteria</taxon>
        <taxon>Sphingomonadales</taxon>
        <taxon>Erythrobacteraceae</taxon>
        <taxon>Qipengyuania</taxon>
    </lineage>
</organism>
<evidence type="ECO:0000313" key="3">
    <source>
        <dbReference type="Proteomes" id="UP000445582"/>
    </source>
</evidence>
<dbReference type="AlphaFoldDB" id="A0A844YFE6"/>
<name>A0A844YFE6_9SPHN</name>
<feature type="compositionally biased region" description="Acidic residues" evidence="1">
    <location>
        <begin position="103"/>
        <end position="115"/>
    </location>
</feature>
<protein>
    <submittedName>
        <fullName evidence="2">Uncharacterized protein</fullName>
    </submittedName>
</protein>
<dbReference type="EMBL" id="WTYN01000001">
    <property type="protein sequence ID" value="MXO63250.1"/>
    <property type="molecule type" value="Genomic_DNA"/>
</dbReference>
<gene>
    <name evidence="2" type="ORF">GRI48_09525</name>
</gene>
<feature type="compositionally biased region" description="Acidic residues" evidence="1">
    <location>
        <begin position="62"/>
        <end position="94"/>
    </location>
</feature>
<reference evidence="2 3" key="1">
    <citation type="submission" date="2019-12" db="EMBL/GenBank/DDBJ databases">
        <title>Genomic-based taxomic classification of the family Erythrobacteraceae.</title>
        <authorList>
            <person name="Xu L."/>
        </authorList>
    </citation>
    <scope>NUCLEOTIDE SEQUENCE [LARGE SCALE GENOMIC DNA]</scope>
    <source>
        <strain evidence="2 3">MCCC 1A09965</strain>
    </source>
</reference>
<keyword evidence="3" id="KW-1185">Reference proteome</keyword>
<dbReference type="RefSeq" id="WP_160674578.1">
    <property type="nucleotide sequence ID" value="NZ_WTYN01000001.1"/>
</dbReference>
<evidence type="ECO:0000256" key="1">
    <source>
        <dbReference type="SAM" id="MobiDB-lite"/>
    </source>
</evidence>
<dbReference type="Proteomes" id="UP000445582">
    <property type="component" value="Unassembled WGS sequence"/>
</dbReference>
<evidence type="ECO:0000313" key="2">
    <source>
        <dbReference type="EMBL" id="MXO63250.1"/>
    </source>
</evidence>
<comment type="caution">
    <text evidence="2">The sequence shown here is derived from an EMBL/GenBank/DDBJ whole genome shotgun (WGS) entry which is preliminary data.</text>
</comment>
<sequence>MFKSRKGALLFAAAIVIGAVTLVGTEEEGGTLTEASDDIAAQRADFAADMVRENALSQDAGQVDDEEDIEGWDEDLDDEDVYDDESQGDLDGESTDPLVDTENSTDADEFSDVDV</sequence>